<dbReference type="SUPFAM" id="SSF47413">
    <property type="entry name" value="lambda repressor-like DNA-binding domains"/>
    <property type="match status" value="1"/>
</dbReference>
<feature type="domain" description="HTH cro/C1-type" evidence="2">
    <location>
        <begin position="10"/>
        <end position="64"/>
    </location>
</feature>
<evidence type="ECO:0000259" key="2">
    <source>
        <dbReference type="PROSITE" id="PS50943"/>
    </source>
</evidence>
<dbReference type="InterPro" id="IPR010982">
    <property type="entry name" value="Lambda_DNA-bd_dom_sf"/>
</dbReference>
<dbReference type="OrthoDB" id="5343295at2"/>
<sequence>MSKENVGVRIRSLREERELSLEDLAERSGLPAEFIARIEASGNPPSLGPLLKIARGLGVRLGTFLDDHVSRDPLVVRLEERQAGLNMHHDQGGPVALRFFPLGQGKTDRHMEPFFIQVLPESSTEKKLSFHEGEEFIIVASGEIEILYGQETHRLKAGDSVYYNSAVPHHLGTAGPDPAEIYAVLYIPE</sequence>
<dbReference type="Pfam" id="PF01381">
    <property type="entry name" value="HTH_3"/>
    <property type="match status" value="1"/>
</dbReference>
<proteinExistence type="predicted"/>
<dbReference type="InterPro" id="IPR011051">
    <property type="entry name" value="RmlC_Cupin_sf"/>
</dbReference>
<accession>A0A1G6BAY8</accession>
<dbReference type="PANTHER" id="PTHR46797">
    <property type="entry name" value="HTH-TYPE TRANSCRIPTIONAL REGULATOR"/>
    <property type="match status" value="1"/>
</dbReference>
<dbReference type="SMART" id="SM00530">
    <property type="entry name" value="HTH_XRE"/>
    <property type="match status" value="1"/>
</dbReference>
<name>A0A1G6BAY8_9BACT</name>
<dbReference type="GO" id="GO:0003677">
    <property type="term" value="F:DNA binding"/>
    <property type="evidence" value="ECO:0007669"/>
    <property type="project" value="UniProtKB-KW"/>
</dbReference>
<dbReference type="Pfam" id="PF07883">
    <property type="entry name" value="Cupin_2"/>
    <property type="match status" value="1"/>
</dbReference>
<dbReference type="Gene3D" id="1.10.260.40">
    <property type="entry name" value="lambda repressor-like DNA-binding domains"/>
    <property type="match status" value="1"/>
</dbReference>
<dbReference type="AlphaFoldDB" id="A0A1G6BAY8"/>
<dbReference type="PANTHER" id="PTHR46797:SF19">
    <property type="entry name" value="BLL2473 PROTEIN"/>
    <property type="match status" value="1"/>
</dbReference>
<dbReference type="Proteomes" id="UP000198771">
    <property type="component" value="Unassembled WGS sequence"/>
</dbReference>
<dbReference type="GO" id="GO:0003700">
    <property type="term" value="F:DNA-binding transcription factor activity"/>
    <property type="evidence" value="ECO:0007669"/>
    <property type="project" value="TreeGrafter"/>
</dbReference>
<evidence type="ECO:0000256" key="1">
    <source>
        <dbReference type="ARBA" id="ARBA00023125"/>
    </source>
</evidence>
<dbReference type="EMBL" id="FMXO01000004">
    <property type="protein sequence ID" value="SDB17765.1"/>
    <property type="molecule type" value="Genomic_DNA"/>
</dbReference>
<dbReference type="Gene3D" id="2.60.120.10">
    <property type="entry name" value="Jelly Rolls"/>
    <property type="match status" value="1"/>
</dbReference>
<keyword evidence="1" id="KW-0238">DNA-binding</keyword>
<dbReference type="RefSeq" id="WP_092117580.1">
    <property type="nucleotide sequence ID" value="NZ_FMXO01000004.1"/>
</dbReference>
<dbReference type="InterPro" id="IPR013096">
    <property type="entry name" value="Cupin_2"/>
</dbReference>
<evidence type="ECO:0000313" key="4">
    <source>
        <dbReference type="Proteomes" id="UP000198771"/>
    </source>
</evidence>
<dbReference type="InterPro" id="IPR001387">
    <property type="entry name" value="Cro/C1-type_HTH"/>
</dbReference>
<dbReference type="GO" id="GO:0005829">
    <property type="term" value="C:cytosol"/>
    <property type="evidence" value="ECO:0007669"/>
    <property type="project" value="TreeGrafter"/>
</dbReference>
<organism evidence="3 4">
    <name type="scientific">Desulfonatronum thiosulfatophilum</name>
    <dbReference type="NCBI Taxonomy" id="617002"/>
    <lineage>
        <taxon>Bacteria</taxon>
        <taxon>Pseudomonadati</taxon>
        <taxon>Thermodesulfobacteriota</taxon>
        <taxon>Desulfovibrionia</taxon>
        <taxon>Desulfovibrionales</taxon>
        <taxon>Desulfonatronaceae</taxon>
        <taxon>Desulfonatronum</taxon>
    </lineage>
</organism>
<dbReference type="CDD" id="cd00093">
    <property type="entry name" value="HTH_XRE"/>
    <property type="match status" value="1"/>
</dbReference>
<dbReference type="STRING" id="617002.SAMN05660653_00852"/>
<gene>
    <name evidence="3" type="ORF">SAMN05660653_00852</name>
</gene>
<dbReference type="InterPro" id="IPR050807">
    <property type="entry name" value="TransReg_Diox_bact_type"/>
</dbReference>
<dbReference type="CDD" id="cd02209">
    <property type="entry name" value="cupin_XRE_C"/>
    <property type="match status" value="1"/>
</dbReference>
<dbReference type="SUPFAM" id="SSF51182">
    <property type="entry name" value="RmlC-like cupins"/>
    <property type="match status" value="1"/>
</dbReference>
<evidence type="ECO:0000313" key="3">
    <source>
        <dbReference type="EMBL" id="SDB17765.1"/>
    </source>
</evidence>
<dbReference type="InterPro" id="IPR014710">
    <property type="entry name" value="RmlC-like_jellyroll"/>
</dbReference>
<reference evidence="3 4" key="1">
    <citation type="submission" date="2016-10" db="EMBL/GenBank/DDBJ databases">
        <authorList>
            <person name="de Groot N.N."/>
        </authorList>
    </citation>
    <scope>NUCLEOTIDE SEQUENCE [LARGE SCALE GENOMIC DNA]</scope>
    <source>
        <strain evidence="3 4">ASO4-2</strain>
    </source>
</reference>
<keyword evidence="4" id="KW-1185">Reference proteome</keyword>
<dbReference type="PROSITE" id="PS50943">
    <property type="entry name" value="HTH_CROC1"/>
    <property type="match status" value="1"/>
</dbReference>
<protein>
    <submittedName>
        <fullName evidence="3">Transcriptional regulator, XRE family with cupin sensor</fullName>
    </submittedName>
</protein>